<dbReference type="RefSeq" id="WP_110022381.1">
    <property type="nucleotide sequence ID" value="NZ_PDNZ01000002.1"/>
</dbReference>
<evidence type="ECO:0000313" key="4">
    <source>
        <dbReference type="Proteomes" id="UP000246278"/>
    </source>
</evidence>
<proteinExistence type="inferred from homology"/>
<dbReference type="AlphaFoldDB" id="A0A317T7W7"/>
<comment type="similarity">
    <text evidence="1 2">Belongs to the UPF0235 family.</text>
</comment>
<dbReference type="PANTHER" id="PTHR13420:SF7">
    <property type="entry name" value="UPF0235 PROTEIN C15ORF40"/>
    <property type="match status" value="1"/>
</dbReference>
<reference evidence="4" key="1">
    <citation type="submission" date="2017-10" db="EMBL/GenBank/DDBJ databases">
        <authorList>
            <person name="Gaisin V.A."/>
            <person name="Rysina M.S."/>
            <person name="Grouzdev D.S."/>
        </authorList>
    </citation>
    <scope>NUCLEOTIDE SEQUENCE [LARGE SCALE GENOMIC DNA]</scope>
    <source>
        <strain evidence="4">V1</strain>
    </source>
</reference>
<dbReference type="PANTHER" id="PTHR13420">
    <property type="entry name" value="UPF0235 PROTEIN C15ORF40"/>
    <property type="match status" value="1"/>
</dbReference>
<dbReference type="SUPFAM" id="SSF69786">
    <property type="entry name" value="YggU-like"/>
    <property type="match status" value="1"/>
</dbReference>
<name>A0A317T7W7_9CHLB</name>
<dbReference type="InterPro" id="IPR036591">
    <property type="entry name" value="YggU-like_sf"/>
</dbReference>
<evidence type="ECO:0000256" key="2">
    <source>
        <dbReference type="HAMAP-Rule" id="MF_00634"/>
    </source>
</evidence>
<dbReference type="Gene3D" id="3.30.1200.10">
    <property type="entry name" value="YggU-like"/>
    <property type="match status" value="1"/>
</dbReference>
<organism evidence="3 4">
    <name type="scientific">Prosthecochloris marina</name>
    <dbReference type="NCBI Taxonomy" id="2017681"/>
    <lineage>
        <taxon>Bacteria</taxon>
        <taxon>Pseudomonadati</taxon>
        <taxon>Chlorobiota</taxon>
        <taxon>Chlorobiia</taxon>
        <taxon>Chlorobiales</taxon>
        <taxon>Chlorobiaceae</taxon>
        <taxon>Prosthecochloris</taxon>
    </lineage>
</organism>
<evidence type="ECO:0000313" key="3">
    <source>
        <dbReference type="EMBL" id="PWW82665.1"/>
    </source>
</evidence>
<dbReference type="SMART" id="SM01152">
    <property type="entry name" value="DUF167"/>
    <property type="match status" value="1"/>
</dbReference>
<sequence length="97" mass="10514">MLQVQETEGAVIFSVKVQPRSSKSMVSGEYDGSVKVNLKAPPVDGAANLECCRLLARTLGVPRTDVQIISGLRGKKKRVKVDGVSLARFKEKVAPYL</sequence>
<accession>A0A317T7W7</accession>
<dbReference type="OrthoDB" id="9800587at2"/>
<keyword evidence="4" id="KW-1185">Reference proteome</keyword>
<dbReference type="GO" id="GO:0005737">
    <property type="term" value="C:cytoplasm"/>
    <property type="evidence" value="ECO:0007669"/>
    <property type="project" value="TreeGrafter"/>
</dbReference>
<protein>
    <recommendedName>
        <fullName evidence="2">UPF0235 protein CR164_02640</fullName>
    </recommendedName>
</protein>
<comment type="caution">
    <text evidence="3">The sequence shown here is derived from an EMBL/GenBank/DDBJ whole genome shotgun (WGS) entry which is preliminary data.</text>
</comment>
<dbReference type="Proteomes" id="UP000246278">
    <property type="component" value="Unassembled WGS sequence"/>
</dbReference>
<dbReference type="NCBIfam" id="TIGR00251">
    <property type="entry name" value="DUF167 family protein"/>
    <property type="match status" value="1"/>
</dbReference>
<evidence type="ECO:0000256" key="1">
    <source>
        <dbReference type="ARBA" id="ARBA00010364"/>
    </source>
</evidence>
<dbReference type="EMBL" id="PDNZ01000002">
    <property type="protein sequence ID" value="PWW82665.1"/>
    <property type="molecule type" value="Genomic_DNA"/>
</dbReference>
<dbReference type="HAMAP" id="MF_00634">
    <property type="entry name" value="UPF0235"/>
    <property type="match status" value="1"/>
</dbReference>
<gene>
    <name evidence="3" type="ORF">CR164_02640</name>
</gene>
<dbReference type="Pfam" id="PF02594">
    <property type="entry name" value="DUF167"/>
    <property type="match status" value="1"/>
</dbReference>
<dbReference type="InterPro" id="IPR003746">
    <property type="entry name" value="DUF167"/>
</dbReference>